<protein>
    <submittedName>
        <fullName evidence="2">Thioredoxin-like protein</fullName>
    </submittedName>
</protein>
<dbReference type="AlphaFoldDB" id="A0A497XRF8"/>
<dbReference type="Pfam" id="PF13192">
    <property type="entry name" value="Thioredoxin_3"/>
    <property type="match status" value="1"/>
</dbReference>
<sequence>MSAKERHVILLVSQWCPTCPHADALWRKLQEEYGFKYEVLDIATPEGRYWVNKLLVRSVPSSVVDGRLAFVGVPDEREARQVIEQGVQTG</sequence>
<name>A0A497XRF8_9AQUI</name>
<dbReference type="Gene3D" id="3.40.30.10">
    <property type="entry name" value="Glutaredoxin"/>
    <property type="match status" value="1"/>
</dbReference>
<organism evidence="2 3">
    <name type="scientific">Hydrogenivirga caldilitoris</name>
    <dbReference type="NCBI Taxonomy" id="246264"/>
    <lineage>
        <taxon>Bacteria</taxon>
        <taxon>Pseudomonadati</taxon>
        <taxon>Aquificota</taxon>
        <taxon>Aquificia</taxon>
        <taxon>Aquificales</taxon>
        <taxon>Aquificaceae</taxon>
        <taxon>Hydrogenivirga</taxon>
    </lineage>
</organism>
<dbReference type="PROSITE" id="PS51354">
    <property type="entry name" value="GLUTAREDOXIN_2"/>
    <property type="match status" value="1"/>
</dbReference>
<dbReference type="SUPFAM" id="SSF52833">
    <property type="entry name" value="Thioredoxin-like"/>
    <property type="match status" value="1"/>
</dbReference>
<reference evidence="2 3" key="1">
    <citation type="submission" date="2018-10" db="EMBL/GenBank/DDBJ databases">
        <title>Genomic Encyclopedia of Archaeal and Bacterial Type Strains, Phase II (KMG-II): from individual species to whole genera.</title>
        <authorList>
            <person name="Goeker M."/>
        </authorList>
    </citation>
    <scope>NUCLEOTIDE SEQUENCE [LARGE SCALE GENOMIC DNA]</scope>
    <source>
        <strain evidence="2 3">DSM 16510</strain>
    </source>
</reference>
<keyword evidence="3" id="KW-1185">Reference proteome</keyword>
<feature type="domain" description="Thioredoxin-like fold" evidence="1">
    <location>
        <begin position="11"/>
        <end position="84"/>
    </location>
</feature>
<dbReference type="InterPro" id="IPR012336">
    <property type="entry name" value="Thioredoxin-like_fold"/>
</dbReference>
<dbReference type="EMBL" id="RCCJ01000001">
    <property type="protein sequence ID" value="RLJ71518.1"/>
    <property type="molecule type" value="Genomic_DNA"/>
</dbReference>
<dbReference type="InterPro" id="IPR036249">
    <property type="entry name" value="Thioredoxin-like_sf"/>
</dbReference>
<evidence type="ECO:0000313" key="3">
    <source>
        <dbReference type="Proteomes" id="UP000267841"/>
    </source>
</evidence>
<proteinExistence type="predicted"/>
<comment type="caution">
    <text evidence="2">The sequence shown here is derived from an EMBL/GenBank/DDBJ whole genome shotgun (WGS) entry which is preliminary data.</text>
</comment>
<gene>
    <name evidence="2" type="ORF">BCF55_1820</name>
</gene>
<dbReference type="RefSeq" id="WP_121012955.1">
    <property type="nucleotide sequence ID" value="NZ_RCCJ01000001.1"/>
</dbReference>
<accession>A0A497XRF8</accession>
<evidence type="ECO:0000259" key="1">
    <source>
        <dbReference type="Pfam" id="PF13192"/>
    </source>
</evidence>
<evidence type="ECO:0000313" key="2">
    <source>
        <dbReference type="EMBL" id="RLJ71518.1"/>
    </source>
</evidence>
<dbReference type="OrthoDB" id="14695at2"/>
<dbReference type="Proteomes" id="UP000267841">
    <property type="component" value="Unassembled WGS sequence"/>
</dbReference>